<sequence>MEYANSRSRDAKPVSRKLIETGRLSLETPHVSEVAKNAEGIVKKHGGYVENKNEDEDEVGLSVRVPAGKLKTSMDELETLGKVSYSKIRTKDVTDQYIDMEAKIKNLRVLRERLRKVYEKATKVEEMLEIEKELARVQTELDSIEGRMRAMQKNIAYSELDISIERKSVPGPLGAVAKGTGWVFKKLWVLN</sequence>
<dbReference type="InterPro" id="IPR025645">
    <property type="entry name" value="DUF4349"/>
</dbReference>
<evidence type="ECO:0000256" key="1">
    <source>
        <dbReference type="SAM" id="Coils"/>
    </source>
</evidence>
<dbReference type="Proteomes" id="UP001424741">
    <property type="component" value="Unassembled WGS sequence"/>
</dbReference>
<dbReference type="EMBL" id="BAABRL010000014">
    <property type="protein sequence ID" value="GAA5497359.1"/>
    <property type="molecule type" value="Genomic_DNA"/>
</dbReference>
<keyword evidence="4" id="KW-1185">Reference proteome</keyword>
<gene>
    <name evidence="3" type="ORF">Rhal01_03553</name>
</gene>
<evidence type="ECO:0000259" key="2">
    <source>
        <dbReference type="Pfam" id="PF14257"/>
    </source>
</evidence>
<evidence type="ECO:0000313" key="3">
    <source>
        <dbReference type="EMBL" id="GAA5497359.1"/>
    </source>
</evidence>
<reference evidence="3 4" key="1">
    <citation type="submission" date="2024-02" db="EMBL/GenBank/DDBJ databases">
        <title>Rubritalea halochordaticola NBRC 107102.</title>
        <authorList>
            <person name="Ichikawa N."/>
            <person name="Katano-Makiyama Y."/>
            <person name="Hidaka K."/>
        </authorList>
    </citation>
    <scope>NUCLEOTIDE SEQUENCE [LARGE SCALE GENOMIC DNA]</scope>
    <source>
        <strain evidence="3 4">NBRC 107102</strain>
    </source>
</reference>
<keyword evidence="1" id="KW-0175">Coiled coil</keyword>
<protein>
    <recommendedName>
        <fullName evidence="2">DUF4349 domain-containing protein</fullName>
    </recommendedName>
</protein>
<proteinExistence type="predicted"/>
<name>A0ABP9V741_9BACT</name>
<evidence type="ECO:0000313" key="4">
    <source>
        <dbReference type="Proteomes" id="UP001424741"/>
    </source>
</evidence>
<feature type="domain" description="DUF4349" evidence="2">
    <location>
        <begin position="16"/>
        <end position="175"/>
    </location>
</feature>
<comment type="caution">
    <text evidence="3">The sequence shown here is derived from an EMBL/GenBank/DDBJ whole genome shotgun (WGS) entry which is preliminary data.</text>
</comment>
<organism evidence="3 4">
    <name type="scientific">Rubritalea halochordaticola</name>
    <dbReference type="NCBI Taxonomy" id="714537"/>
    <lineage>
        <taxon>Bacteria</taxon>
        <taxon>Pseudomonadati</taxon>
        <taxon>Verrucomicrobiota</taxon>
        <taxon>Verrucomicrobiia</taxon>
        <taxon>Verrucomicrobiales</taxon>
        <taxon>Rubritaleaceae</taxon>
        <taxon>Rubritalea</taxon>
    </lineage>
</organism>
<feature type="coiled-coil region" evidence="1">
    <location>
        <begin position="97"/>
        <end position="154"/>
    </location>
</feature>
<accession>A0ABP9V741</accession>
<dbReference type="Pfam" id="PF14257">
    <property type="entry name" value="DUF4349"/>
    <property type="match status" value="1"/>
</dbReference>